<proteinExistence type="predicted"/>
<sequence length="168" mass="18920">MRKSQEVIGLSIIHLKTGEKLGTVTDLLFDRDQRWRGVVLQEGGFFKRRKYIRSDNIVSIGKDAVMVDSDQVILPFDRNAEEWISIYNGENKLKGRPLLTAGGCEMGMVENVYFMEEVGTLIGYELSGGLISDLAEGRKVVKTTHPLTWGKDVLIAPHDRIEVKDARI</sequence>
<dbReference type="RefSeq" id="WP_052154174.1">
    <property type="nucleotide sequence ID" value="NZ_JACEIP010000016.1"/>
</dbReference>
<protein>
    <submittedName>
        <fullName evidence="2">PRC-barrel domain-containing protein</fullName>
    </submittedName>
</protein>
<evidence type="ECO:0000313" key="3">
    <source>
        <dbReference type="Proteomes" id="UP000530514"/>
    </source>
</evidence>
<evidence type="ECO:0000313" key="2">
    <source>
        <dbReference type="EMBL" id="MBA4543490.1"/>
    </source>
</evidence>
<feature type="domain" description="PRC-barrel" evidence="1">
    <location>
        <begin position="5"/>
        <end position="70"/>
    </location>
</feature>
<accession>A0A7W1XB87</accession>
<dbReference type="Proteomes" id="UP000530514">
    <property type="component" value="Unassembled WGS sequence"/>
</dbReference>
<dbReference type="InterPro" id="IPR027275">
    <property type="entry name" value="PRC-brl_dom"/>
</dbReference>
<dbReference type="OrthoDB" id="1707618at2"/>
<dbReference type="Pfam" id="PF05239">
    <property type="entry name" value="PRC"/>
    <property type="match status" value="1"/>
</dbReference>
<gene>
    <name evidence="2" type="ORF">H1164_11345</name>
</gene>
<comment type="caution">
    <text evidence="2">The sequence shown here is derived from an EMBL/GenBank/DDBJ whole genome shotgun (WGS) entry which is preliminary data.</text>
</comment>
<dbReference type="EMBL" id="JACEIP010000016">
    <property type="protein sequence ID" value="MBA4543490.1"/>
    <property type="molecule type" value="Genomic_DNA"/>
</dbReference>
<dbReference type="Gene3D" id="2.30.30.240">
    <property type="entry name" value="PRC-barrel domain"/>
    <property type="match status" value="1"/>
</dbReference>
<dbReference type="SUPFAM" id="SSF50346">
    <property type="entry name" value="PRC-barrel domain"/>
    <property type="match status" value="1"/>
</dbReference>
<name>A0A7W1XB87_9BACL</name>
<dbReference type="AlphaFoldDB" id="A0A7W1XB87"/>
<evidence type="ECO:0000259" key="1">
    <source>
        <dbReference type="Pfam" id="PF05239"/>
    </source>
</evidence>
<keyword evidence="3" id="KW-1185">Reference proteome</keyword>
<reference evidence="2 3" key="1">
    <citation type="submission" date="2020-07" db="EMBL/GenBank/DDBJ databases">
        <authorList>
            <person name="Feng H."/>
        </authorList>
    </citation>
    <scope>NUCLEOTIDE SEQUENCE [LARGE SCALE GENOMIC DNA]</scope>
    <source>
        <strain evidence="3">s-11</strain>
    </source>
</reference>
<dbReference type="InterPro" id="IPR011033">
    <property type="entry name" value="PRC_barrel-like_sf"/>
</dbReference>
<organism evidence="2 3">
    <name type="scientific">Thermoactinomyces daqus</name>
    <dbReference type="NCBI Taxonomy" id="1329516"/>
    <lineage>
        <taxon>Bacteria</taxon>
        <taxon>Bacillati</taxon>
        <taxon>Bacillota</taxon>
        <taxon>Bacilli</taxon>
        <taxon>Bacillales</taxon>
        <taxon>Thermoactinomycetaceae</taxon>
        <taxon>Thermoactinomyces</taxon>
    </lineage>
</organism>